<gene>
    <name evidence="1" type="ORF">HRJ53_21050</name>
</gene>
<keyword evidence="2" id="KW-1185">Reference proteome</keyword>
<name>A0A7V8SZ03_9BACT</name>
<comment type="caution">
    <text evidence="1">The sequence shown here is derived from an EMBL/GenBank/DDBJ whole genome shotgun (WGS) entry which is preliminary data.</text>
</comment>
<proteinExistence type="predicted"/>
<keyword evidence="1" id="KW-0808">Transferase</keyword>
<feature type="non-terminal residue" evidence="1">
    <location>
        <position position="1"/>
    </location>
</feature>
<dbReference type="Proteomes" id="UP000567293">
    <property type="component" value="Unassembled WGS sequence"/>
</dbReference>
<sequence length="62" mass="6789">TVEALLEELRPDVHAKGTDYTAETVPERATAARLGIRVAIVGDPKDHSTRSFFDSVRKAAHD</sequence>
<organism evidence="1 2">
    <name type="scientific">Candidatus Acidiferrum panamense</name>
    <dbReference type="NCBI Taxonomy" id="2741543"/>
    <lineage>
        <taxon>Bacteria</taxon>
        <taxon>Pseudomonadati</taxon>
        <taxon>Acidobacteriota</taxon>
        <taxon>Terriglobia</taxon>
        <taxon>Candidatus Acidiferrales</taxon>
        <taxon>Candidatus Acidiferrum</taxon>
    </lineage>
</organism>
<evidence type="ECO:0000313" key="2">
    <source>
        <dbReference type="Proteomes" id="UP000567293"/>
    </source>
</evidence>
<protein>
    <submittedName>
        <fullName evidence="1">D-glycero-beta-D-manno-heptose 1-phosphate adenylyltransferase</fullName>
    </submittedName>
</protein>
<reference evidence="1" key="1">
    <citation type="submission" date="2020-06" db="EMBL/GenBank/DDBJ databases">
        <title>Legume-microbial interactions unlock mineral nutrients during tropical forest succession.</title>
        <authorList>
            <person name="Epihov D.Z."/>
        </authorList>
    </citation>
    <scope>NUCLEOTIDE SEQUENCE [LARGE SCALE GENOMIC DNA]</scope>
    <source>
        <strain evidence="1">Pan2503</strain>
    </source>
</reference>
<accession>A0A7V8SZ03</accession>
<evidence type="ECO:0000313" key="1">
    <source>
        <dbReference type="EMBL" id="MBA0087481.1"/>
    </source>
</evidence>
<dbReference type="AlphaFoldDB" id="A0A7V8SZ03"/>
<dbReference type="EMBL" id="JACDQQ010002026">
    <property type="protein sequence ID" value="MBA0087481.1"/>
    <property type="molecule type" value="Genomic_DNA"/>
</dbReference>
<keyword evidence="1" id="KW-0548">Nucleotidyltransferase</keyword>
<dbReference type="GO" id="GO:0016779">
    <property type="term" value="F:nucleotidyltransferase activity"/>
    <property type="evidence" value="ECO:0007669"/>
    <property type="project" value="UniProtKB-KW"/>
</dbReference>